<evidence type="ECO:0000313" key="9">
    <source>
        <dbReference type="Proteomes" id="UP001175353"/>
    </source>
</evidence>
<dbReference type="Pfam" id="PF02055">
    <property type="entry name" value="Glyco_hydro_30"/>
    <property type="match status" value="1"/>
</dbReference>
<evidence type="ECO:0000313" key="8">
    <source>
        <dbReference type="EMBL" id="KAK0994839.1"/>
    </source>
</evidence>
<dbReference type="SUPFAM" id="SSF51445">
    <property type="entry name" value="(Trans)glycosidases"/>
    <property type="match status" value="1"/>
</dbReference>
<dbReference type="GO" id="GO:0006680">
    <property type="term" value="P:glucosylceramide catabolic process"/>
    <property type="evidence" value="ECO:0007669"/>
    <property type="project" value="TreeGrafter"/>
</dbReference>
<feature type="chain" id="PRO_5043041185" description="Glycosyl hydrolase family 30 TIM-barrel domain-containing protein" evidence="5">
    <location>
        <begin position="18"/>
        <end position="579"/>
    </location>
</feature>
<evidence type="ECO:0008006" key="10">
    <source>
        <dbReference type="Google" id="ProtNLM"/>
    </source>
</evidence>
<dbReference type="Gene3D" id="3.20.20.80">
    <property type="entry name" value="Glycosidases"/>
    <property type="match status" value="1"/>
</dbReference>
<reference evidence="8" key="1">
    <citation type="submission" date="2023-06" db="EMBL/GenBank/DDBJ databases">
        <title>Black Yeasts Isolated from many extreme environments.</title>
        <authorList>
            <person name="Coleine C."/>
            <person name="Stajich J.E."/>
            <person name="Selbmann L."/>
        </authorList>
    </citation>
    <scope>NUCLEOTIDE SEQUENCE</scope>
    <source>
        <strain evidence="8">CCFEE 5200</strain>
    </source>
</reference>
<dbReference type="Proteomes" id="UP001175353">
    <property type="component" value="Unassembled WGS sequence"/>
</dbReference>
<dbReference type="Pfam" id="PF17189">
    <property type="entry name" value="Glyco_hydro_30C"/>
    <property type="match status" value="1"/>
</dbReference>
<keyword evidence="4" id="KW-0326">Glycosidase</keyword>
<evidence type="ECO:0000256" key="5">
    <source>
        <dbReference type="SAM" id="SignalP"/>
    </source>
</evidence>
<dbReference type="EMBL" id="JAUJLE010000054">
    <property type="protein sequence ID" value="KAK0994839.1"/>
    <property type="molecule type" value="Genomic_DNA"/>
</dbReference>
<keyword evidence="9" id="KW-1185">Reference proteome</keyword>
<dbReference type="InterPro" id="IPR033452">
    <property type="entry name" value="GH30_C"/>
</dbReference>
<evidence type="ECO:0000259" key="6">
    <source>
        <dbReference type="Pfam" id="PF02055"/>
    </source>
</evidence>
<dbReference type="InterPro" id="IPR017853">
    <property type="entry name" value="GH"/>
</dbReference>
<evidence type="ECO:0000256" key="3">
    <source>
        <dbReference type="ARBA" id="ARBA00022801"/>
    </source>
</evidence>
<protein>
    <recommendedName>
        <fullName evidence="10">Glycosyl hydrolase family 30 TIM-barrel domain-containing protein</fullName>
    </recommendedName>
</protein>
<feature type="domain" description="Glycosyl hydrolase family 30 TIM-barrel" evidence="6">
    <location>
        <begin position="100"/>
        <end position="366"/>
    </location>
</feature>
<feature type="signal peptide" evidence="5">
    <location>
        <begin position="1"/>
        <end position="17"/>
    </location>
</feature>
<evidence type="ECO:0000256" key="1">
    <source>
        <dbReference type="ARBA" id="ARBA00005382"/>
    </source>
</evidence>
<dbReference type="PANTHER" id="PTHR11069:SF23">
    <property type="entry name" value="LYSOSOMAL ACID GLUCOSYLCERAMIDASE"/>
    <property type="match status" value="1"/>
</dbReference>
<dbReference type="InterPro" id="IPR001139">
    <property type="entry name" value="Glyco_hydro_30"/>
</dbReference>
<evidence type="ECO:0000256" key="2">
    <source>
        <dbReference type="ARBA" id="ARBA00022729"/>
    </source>
</evidence>
<proteinExistence type="inferred from homology"/>
<evidence type="ECO:0000259" key="7">
    <source>
        <dbReference type="Pfam" id="PF17189"/>
    </source>
</evidence>
<name>A0AAN6KPG5_9PEZI</name>
<accession>A0AAN6KPG5</accession>
<gene>
    <name evidence="8" type="ORF">LTR91_007445</name>
</gene>
<keyword evidence="3 4" id="KW-0378">Hydrolase</keyword>
<dbReference type="PANTHER" id="PTHR11069">
    <property type="entry name" value="GLUCOSYLCERAMIDASE"/>
    <property type="match status" value="1"/>
</dbReference>
<feature type="domain" description="Glycosyl hydrolase family 30 beta sandwich" evidence="7">
    <location>
        <begin position="442"/>
        <end position="494"/>
    </location>
</feature>
<dbReference type="GO" id="GO:0016020">
    <property type="term" value="C:membrane"/>
    <property type="evidence" value="ECO:0007669"/>
    <property type="project" value="GOC"/>
</dbReference>
<dbReference type="InterPro" id="IPR033453">
    <property type="entry name" value="Glyco_hydro_30_TIM-barrel"/>
</dbReference>
<comment type="caution">
    <text evidence="8">The sequence shown here is derived from an EMBL/GenBank/DDBJ whole genome shotgun (WGS) entry which is preliminary data.</text>
</comment>
<comment type="similarity">
    <text evidence="1 4">Belongs to the glycosyl hydrolase 30 family.</text>
</comment>
<keyword evidence="2 5" id="KW-0732">Signal</keyword>
<dbReference type="AlphaFoldDB" id="A0AAN6KPG5"/>
<organism evidence="8 9">
    <name type="scientific">Friedmanniomyces endolithicus</name>
    <dbReference type="NCBI Taxonomy" id="329885"/>
    <lineage>
        <taxon>Eukaryota</taxon>
        <taxon>Fungi</taxon>
        <taxon>Dikarya</taxon>
        <taxon>Ascomycota</taxon>
        <taxon>Pezizomycotina</taxon>
        <taxon>Dothideomycetes</taxon>
        <taxon>Dothideomycetidae</taxon>
        <taxon>Mycosphaerellales</taxon>
        <taxon>Teratosphaeriaceae</taxon>
        <taxon>Friedmanniomyces</taxon>
    </lineage>
</organism>
<sequence length="579" mass="61947">MPLSVFLLITVATSAYAQSVKGLGVSGGNGSRGGIGDGAHPVRHAQAFITDALIPTAPNTTRQLARGPAPVLFHGNASAGCGNRMVVVDSNKPQQEMVRFGHAWTDSTVDVFDSLEPAVLDQVMQDLFGQSGNNMGFMRHTIGSSDLSGHQYSYDDNGPGFNLGEPDPGLANFGLGQDGTAMARMIARMGQYKGDVFLFGSPWSLPGWMKNNDLFIAPVIETLGGQYPLLNNSLNIKYIPQVVEYFTKYIDAFLSYGVTVNGLTLQNEPLNYQGGYPCMYLDAADEATIINQGLGAALKERGILFMAYDHNTDQPVYPYRVLQGAPGMVPAVAWHCYQGPAPNYTVLNDISRLYPGTLQFMTECSNYLPGAGSVNFEVAQNFIPPVQHGASGASMWGIIVNSSTTYTKTNDYYMIGQFSRFVRRGATNYPVVQGNEGNALTSNQLYIMAVQNPDKSWAVIFMNNLVSDQEVVLSFTGNGGQYWQGTVPKTTVTTWLLPSEQILGQTNGTQAASMGPPYPYRNGSATSFPTASGAVTGTGFSACNATFTSTTSTSSSSSTSVTALPVPNTTHTIATTATT</sequence>
<evidence type="ECO:0000256" key="4">
    <source>
        <dbReference type="RuleBase" id="RU361188"/>
    </source>
</evidence>
<dbReference type="GO" id="GO:0004348">
    <property type="term" value="F:glucosylceramidase activity"/>
    <property type="evidence" value="ECO:0007669"/>
    <property type="project" value="InterPro"/>
</dbReference>